<keyword evidence="10 18" id="KW-0812">Transmembrane</keyword>
<dbReference type="SUPFAM" id="SSF47384">
    <property type="entry name" value="Homodimeric domain of signal transducing histidine kinase"/>
    <property type="match status" value="1"/>
</dbReference>
<evidence type="ECO:0000256" key="17">
    <source>
        <dbReference type="ARBA" id="ARBA00025207"/>
    </source>
</evidence>
<keyword evidence="22" id="KW-1185">Reference proteome</keyword>
<keyword evidence="11" id="KW-0547">Nucleotide-binding</keyword>
<dbReference type="Gene3D" id="3.30.565.10">
    <property type="entry name" value="Histidine kinase-like ATPase, C-terminal domain"/>
    <property type="match status" value="1"/>
</dbReference>
<dbReference type="InterPro" id="IPR005467">
    <property type="entry name" value="His_kinase_dom"/>
</dbReference>
<evidence type="ECO:0000256" key="18">
    <source>
        <dbReference type="SAM" id="Phobius"/>
    </source>
</evidence>
<sequence length="435" mass="48032">MASAATLLTLLCIAGLCWAVFDLETGLAVLCVLLFGLALHYLRNMVRVVRWAQQPLGTPVPVSTGVWDYIFANLSRRSRVALEQREQLARSLARFREASQAMPDGVIYLSRHHTIEWMNAAAAEYFGLNPERDLGRAITTLVREPDFVRFMKERDGDLAPEPLILHSQRQDGLSLAIQRVPFGEDLEMLLARDITQLERLDAMRRDFVANVSHELKTPLTVVNGFVETLLDAGDEIGPADRQRYLGMALDQSLRMQHLIEDLLTLSALQAGSEPDEDEPVNVQALLGTVLHEAQVLSGGRHQISLDPGTPASLLGSQKELHSAFSNLASNAVRYTPEGGNIHLRWGVKEDGGAEFAVEDSGIGIGAEHIGRLTERFYRVDRGRSRETGGTGLGLAIVKHILTRHQAHLDVRSEPGKGSCFTARFSAKRLLLRAQS</sequence>
<evidence type="ECO:0000256" key="3">
    <source>
        <dbReference type="ARBA" id="ARBA00012438"/>
    </source>
</evidence>
<accession>A0ABV2TPV6</accession>
<evidence type="ECO:0000313" key="21">
    <source>
        <dbReference type="EMBL" id="MET7015962.1"/>
    </source>
</evidence>
<dbReference type="CDD" id="cd00082">
    <property type="entry name" value="HisKA"/>
    <property type="match status" value="1"/>
</dbReference>
<keyword evidence="9 21" id="KW-0808">Transferase</keyword>
<evidence type="ECO:0000256" key="1">
    <source>
        <dbReference type="ARBA" id="ARBA00000085"/>
    </source>
</evidence>
<dbReference type="InterPro" id="IPR000014">
    <property type="entry name" value="PAS"/>
</dbReference>
<keyword evidence="8" id="KW-0592">Phosphate transport</keyword>
<keyword evidence="16 18" id="KW-0472">Membrane</keyword>
<feature type="transmembrane region" description="Helical" evidence="18">
    <location>
        <begin position="27"/>
        <end position="46"/>
    </location>
</feature>
<dbReference type="CDD" id="cd00130">
    <property type="entry name" value="PAS"/>
    <property type="match status" value="1"/>
</dbReference>
<gene>
    <name evidence="21" type="primary">phoR</name>
    <name evidence="21" type="ORF">ABXR19_17370</name>
</gene>
<dbReference type="GO" id="GO:0004673">
    <property type="term" value="F:protein histidine kinase activity"/>
    <property type="evidence" value="ECO:0007669"/>
    <property type="project" value="UniProtKB-EC"/>
</dbReference>
<dbReference type="InterPro" id="IPR021766">
    <property type="entry name" value="PhoR_N"/>
</dbReference>
<dbReference type="Pfam" id="PF00512">
    <property type="entry name" value="HisKA"/>
    <property type="match status" value="1"/>
</dbReference>
<evidence type="ECO:0000256" key="9">
    <source>
        <dbReference type="ARBA" id="ARBA00022679"/>
    </source>
</evidence>
<evidence type="ECO:0000256" key="11">
    <source>
        <dbReference type="ARBA" id="ARBA00022741"/>
    </source>
</evidence>
<dbReference type="InterPro" id="IPR035965">
    <property type="entry name" value="PAS-like_dom_sf"/>
</dbReference>
<evidence type="ECO:0000256" key="16">
    <source>
        <dbReference type="ARBA" id="ARBA00023136"/>
    </source>
</evidence>
<dbReference type="InterPro" id="IPR003594">
    <property type="entry name" value="HATPase_dom"/>
</dbReference>
<dbReference type="InterPro" id="IPR004358">
    <property type="entry name" value="Sig_transdc_His_kin-like_C"/>
</dbReference>
<proteinExistence type="predicted"/>
<dbReference type="Pfam" id="PF00989">
    <property type="entry name" value="PAS"/>
    <property type="match status" value="1"/>
</dbReference>
<dbReference type="SUPFAM" id="SSF55785">
    <property type="entry name" value="PYP-like sensor domain (PAS domain)"/>
    <property type="match status" value="1"/>
</dbReference>
<evidence type="ECO:0000256" key="8">
    <source>
        <dbReference type="ARBA" id="ARBA00022592"/>
    </source>
</evidence>
<evidence type="ECO:0000256" key="4">
    <source>
        <dbReference type="ARBA" id="ARBA00019665"/>
    </source>
</evidence>
<dbReference type="Proteomes" id="UP001549691">
    <property type="component" value="Unassembled WGS sequence"/>
</dbReference>
<dbReference type="PRINTS" id="PR00344">
    <property type="entry name" value="BCTRLSENSOR"/>
</dbReference>
<dbReference type="PROSITE" id="PS50109">
    <property type="entry name" value="HIS_KIN"/>
    <property type="match status" value="1"/>
</dbReference>
<evidence type="ECO:0000259" key="19">
    <source>
        <dbReference type="PROSITE" id="PS50109"/>
    </source>
</evidence>
<feature type="domain" description="Histidine kinase" evidence="19">
    <location>
        <begin position="210"/>
        <end position="428"/>
    </location>
</feature>
<dbReference type="PROSITE" id="PS50112">
    <property type="entry name" value="PAS"/>
    <property type="match status" value="1"/>
</dbReference>
<keyword evidence="14 18" id="KW-1133">Transmembrane helix</keyword>
<keyword evidence="6" id="KW-1003">Cell membrane</keyword>
<keyword evidence="5" id="KW-0813">Transport</keyword>
<keyword evidence="7" id="KW-0597">Phosphoprotein</keyword>
<comment type="caution">
    <text evidence="21">The sequence shown here is derived from an EMBL/GenBank/DDBJ whole genome shotgun (WGS) entry which is preliminary data.</text>
</comment>
<dbReference type="InterPro" id="IPR003661">
    <property type="entry name" value="HisK_dim/P_dom"/>
</dbReference>
<dbReference type="Gene3D" id="1.10.287.130">
    <property type="match status" value="1"/>
</dbReference>
<evidence type="ECO:0000313" key="22">
    <source>
        <dbReference type="Proteomes" id="UP001549691"/>
    </source>
</evidence>
<dbReference type="EC" id="2.7.13.3" evidence="3"/>
<evidence type="ECO:0000259" key="20">
    <source>
        <dbReference type="PROSITE" id="PS50112"/>
    </source>
</evidence>
<evidence type="ECO:0000256" key="15">
    <source>
        <dbReference type="ARBA" id="ARBA00023012"/>
    </source>
</evidence>
<feature type="domain" description="PAS" evidence="20">
    <location>
        <begin position="91"/>
        <end position="146"/>
    </location>
</feature>
<keyword evidence="15" id="KW-0902">Two-component regulatory system</keyword>
<dbReference type="InterPro" id="IPR014310">
    <property type="entry name" value="Sig_transdc_His_kinase_PhoR"/>
</dbReference>
<evidence type="ECO:0000256" key="12">
    <source>
        <dbReference type="ARBA" id="ARBA00022777"/>
    </source>
</evidence>
<evidence type="ECO:0000256" key="7">
    <source>
        <dbReference type="ARBA" id="ARBA00022553"/>
    </source>
</evidence>
<reference evidence="21 22" key="1">
    <citation type="submission" date="2024-07" db="EMBL/GenBank/DDBJ databases">
        <title>Uliginosibacterium flavum JJ3220;KACC:17644.</title>
        <authorList>
            <person name="Kim M.K."/>
        </authorList>
    </citation>
    <scope>NUCLEOTIDE SEQUENCE [LARGE SCALE GENOMIC DNA]</scope>
    <source>
        <strain evidence="21 22">KACC:17644</strain>
    </source>
</reference>
<dbReference type="PANTHER" id="PTHR45453">
    <property type="entry name" value="PHOSPHATE REGULON SENSOR PROTEIN PHOR"/>
    <property type="match status" value="1"/>
</dbReference>
<dbReference type="SUPFAM" id="SSF55874">
    <property type="entry name" value="ATPase domain of HSP90 chaperone/DNA topoisomerase II/histidine kinase"/>
    <property type="match status" value="1"/>
</dbReference>
<evidence type="ECO:0000256" key="2">
    <source>
        <dbReference type="ARBA" id="ARBA00004236"/>
    </source>
</evidence>
<dbReference type="SMART" id="SM00387">
    <property type="entry name" value="HATPase_c"/>
    <property type="match status" value="1"/>
</dbReference>
<evidence type="ECO:0000256" key="13">
    <source>
        <dbReference type="ARBA" id="ARBA00022840"/>
    </source>
</evidence>
<evidence type="ECO:0000256" key="10">
    <source>
        <dbReference type="ARBA" id="ARBA00022692"/>
    </source>
</evidence>
<comment type="function">
    <text evidence="17">Member of the two-component regulatory system PhoR/PhoB involved in the phosphate regulon genes expression. PhoR may function as a membrane-associated protein kinase that phosphorylates PhoB in response to environmental signals.</text>
</comment>
<dbReference type="EMBL" id="JBEWZI010000025">
    <property type="protein sequence ID" value="MET7015962.1"/>
    <property type="molecule type" value="Genomic_DNA"/>
</dbReference>
<dbReference type="InterPro" id="IPR036097">
    <property type="entry name" value="HisK_dim/P_sf"/>
</dbReference>
<dbReference type="NCBIfam" id="TIGR02966">
    <property type="entry name" value="phoR_proteo"/>
    <property type="match status" value="1"/>
</dbReference>
<comment type="subcellular location">
    <subcellularLocation>
        <location evidence="2">Cell membrane</location>
    </subcellularLocation>
</comment>
<keyword evidence="12 21" id="KW-0418">Kinase</keyword>
<dbReference type="Pfam" id="PF02518">
    <property type="entry name" value="HATPase_c"/>
    <property type="match status" value="1"/>
</dbReference>
<evidence type="ECO:0000256" key="14">
    <source>
        <dbReference type="ARBA" id="ARBA00022989"/>
    </source>
</evidence>
<evidence type="ECO:0000256" key="6">
    <source>
        <dbReference type="ARBA" id="ARBA00022475"/>
    </source>
</evidence>
<keyword evidence="13" id="KW-0067">ATP-binding</keyword>
<dbReference type="InterPro" id="IPR036890">
    <property type="entry name" value="HATPase_C_sf"/>
</dbReference>
<comment type="catalytic activity">
    <reaction evidence="1">
        <text>ATP + protein L-histidine = ADP + protein N-phospho-L-histidine.</text>
        <dbReference type="EC" id="2.7.13.3"/>
    </reaction>
</comment>
<dbReference type="RefSeq" id="WP_354602452.1">
    <property type="nucleotide sequence ID" value="NZ_JBEWZI010000025.1"/>
</dbReference>
<dbReference type="Pfam" id="PF11808">
    <property type="entry name" value="PhoR"/>
    <property type="match status" value="1"/>
</dbReference>
<dbReference type="PANTHER" id="PTHR45453:SF1">
    <property type="entry name" value="PHOSPHATE REGULON SENSOR PROTEIN PHOR"/>
    <property type="match status" value="1"/>
</dbReference>
<dbReference type="InterPro" id="IPR050351">
    <property type="entry name" value="BphY/WalK/GraS-like"/>
</dbReference>
<dbReference type="SMART" id="SM00091">
    <property type="entry name" value="PAS"/>
    <property type="match status" value="1"/>
</dbReference>
<evidence type="ECO:0000256" key="5">
    <source>
        <dbReference type="ARBA" id="ARBA00022448"/>
    </source>
</evidence>
<dbReference type="InterPro" id="IPR013767">
    <property type="entry name" value="PAS_fold"/>
</dbReference>
<protein>
    <recommendedName>
        <fullName evidence="4">Phosphate regulon sensor protein PhoR</fullName>
        <ecNumber evidence="3">2.7.13.3</ecNumber>
    </recommendedName>
</protein>
<organism evidence="21 22">
    <name type="scientific">Uliginosibacterium flavum</name>
    <dbReference type="NCBI Taxonomy" id="1396831"/>
    <lineage>
        <taxon>Bacteria</taxon>
        <taxon>Pseudomonadati</taxon>
        <taxon>Pseudomonadota</taxon>
        <taxon>Betaproteobacteria</taxon>
        <taxon>Rhodocyclales</taxon>
        <taxon>Zoogloeaceae</taxon>
        <taxon>Uliginosibacterium</taxon>
    </lineage>
</organism>
<dbReference type="SMART" id="SM00388">
    <property type="entry name" value="HisKA"/>
    <property type="match status" value="1"/>
</dbReference>
<name>A0ABV2TPV6_9RHOO</name>
<dbReference type="Gene3D" id="3.30.450.20">
    <property type="entry name" value="PAS domain"/>
    <property type="match status" value="1"/>
</dbReference>